<feature type="transmembrane region" description="Helical" evidence="1">
    <location>
        <begin position="25"/>
        <end position="49"/>
    </location>
</feature>
<dbReference type="PATRIC" id="fig|937777.3.peg.3802"/>
<dbReference type="AlphaFoldDB" id="L0A835"/>
<feature type="transmembrane region" description="Helical" evidence="1">
    <location>
        <begin position="69"/>
        <end position="94"/>
    </location>
</feature>
<reference evidence="3" key="1">
    <citation type="submission" date="2012-03" db="EMBL/GenBank/DDBJ databases">
        <title>Complete sequence of chromosome of Deinococcus peraridilitoris DSM 19664.</title>
        <authorList>
            <person name="Lucas S."/>
            <person name="Copeland A."/>
            <person name="Lapidus A."/>
            <person name="Glavina del Rio T."/>
            <person name="Dalin E."/>
            <person name="Tice H."/>
            <person name="Bruce D."/>
            <person name="Goodwin L."/>
            <person name="Pitluck S."/>
            <person name="Peters L."/>
            <person name="Mikhailova N."/>
            <person name="Lu M."/>
            <person name="Kyrpides N."/>
            <person name="Mavromatis K."/>
            <person name="Ivanova N."/>
            <person name="Brettin T."/>
            <person name="Detter J.C."/>
            <person name="Han C."/>
            <person name="Larimer F."/>
            <person name="Land M."/>
            <person name="Hauser L."/>
            <person name="Markowitz V."/>
            <person name="Cheng J.-F."/>
            <person name="Hugenholtz P."/>
            <person name="Woyke T."/>
            <person name="Wu D."/>
            <person name="Pukall R."/>
            <person name="Steenblock K."/>
            <person name="Brambilla E."/>
            <person name="Klenk H.-P."/>
            <person name="Eisen J.A."/>
        </authorList>
    </citation>
    <scope>NUCLEOTIDE SEQUENCE [LARGE SCALE GENOMIC DNA]</scope>
    <source>
        <strain evidence="3">DSM 19664 / LMG 22246 / CIP 109416 / KR-200</strain>
    </source>
</reference>
<evidence type="ECO:0000313" key="3">
    <source>
        <dbReference type="Proteomes" id="UP000010467"/>
    </source>
</evidence>
<dbReference type="KEGG" id="dpd:Deipe_3791"/>
<evidence type="ECO:0000313" key="2">
    <source>
        <dbReference type="EMBL" id="AFZ69215.1"/>
    </source>
</evidence>
<proteinExistence type="predicted"/>
<keyword evidence="1" id="KW-0812">Transmembrane</keyword>
<evidence type="ECO:0000256" key="1">
    <source>
        <dbReference type="SAM" id="Phobius"/>
    </source>
</evidence>
<dbReference type="Proteomes" id="UP000010467">
    <property type="component" value="Chromosome"/>
</dbReference>
<feature type="transmembrane region" description="Helical" evidence="1">
    <location>
        <begin position="106"/>
        <end position="123"/>
    </location>
</feature>
<name>L0A835_DEIPD</name>
<feature type="transmembrane region" description="Helical" evidence="1">
    <location>
        <begin position="143"/>
        <end position="164"/>
    </location>
</feature>
<dbReference type="STRING" id="937777.Deipe_3791"/>
<protein>
    <submittedName>
        <fullName evidence="2">Putative membrane protein</fullName>
    </submittedName>
</protein>
<keyword evidence="1" id="KW-0472">Membrane</keyword>
<sequence>MKETLGVMQRPASTGSVSIRHERRALWGGLTMGFGFGGLFDSVLLHQILQWHNVISARVVPDTVGHLRTNILADGLLSAAMVVVLGIGFALLWSASALGRMPARQLIGALMLGWGGFNVYDSVVHHWLLQLHHIREGPGHSELAYDLGFFLFALILLGVGAMLIRDLRR</sequence>
<keyword evidence="3" id="KW-1185">Reference proteome</keyword>
<dbReference type="Pfam" id="PF10002">
    <property type="entry name" value="DUF2243"/>
    <property type="match status" value="1"/>
</dbReference>
<dbReference type="eggNOG" id="COG4329">
    <property type="taxonomic scope" value="Bacteria"/>
</dbReference>
<dbReference type="EMBL" id="CP003382">
    <property type="protein sequence ID" value="AFZ69215.1"/>
    <property type="molecule type" value="Genomic_DNA"/>
</dbReference>
<keyword evidence="1" id="KW-1133">Transmembrane helix</keyword>
<organism evidence="2 3">
    <name type="scientific">Deinococcus peraridilitoris (strain DSM 19664 / LMG 22246 / CIP 109416 / KR-200)</name>
    <dbReference type="NCBI Taxonomy" id="937777"/>
    <lineage>
        <taxon>Bacteria</taxon>
        <taxon>Thermotogati</taxon>
        <taxon>Deinococcota</taxon>
        <taxon>Deinococci</taxon>
        <taxon>Deinococcales</taxon>
        <taxon>Deinococcaceae</taxon>
        <taxon>Deinococcus</taxon>
    </lineage>
</organism>
<accession>L0A835</accession>
<dbReference type="HOGENOM" id="CLU_118115_0_0_0"/>
<dbReference type="InterPro" id="IPR018719">
    <property type="entry name" value="DUF2243_membrane"/>
</dbReference>
<gene>
    <name evidence="2" type="ordered locus">Deipe_3791</name>
</gene>